<dbReference type="RefSeq" id="WP_117680427.1">
    <property type="nucleotide sequence ID" value="NZ_CAJJKC010000003.1"/>
</dbReference>
<evidence type="ECO:0000259" key="2">
    <source>
        <dbReference type="Pfam" id="PF19238"/>
    </source>
</evidence>
<dbReference type="InterPro" id="IPR045375">
    <property type="entry name" value="Put_radical_SAM-like_N"/>
</dbReference>
<protein>
    <submittedName>
        <fullName evidence="3">DUF512 domain-containing protein</fullName>
    </submittedName>
</protein>
<dbReference type="Gene3D" id="3.20.20.70">
    <property type="entry name" value="Aldolase class I"/>
    <property type="match status" value="1"/>
</dbReference>
<gene>
    <name evidence="3" type="ORF">DXC81_10960</name>
</gene>
<feature type="domain" description="Putative radical SAM N-terminal" evidence="2">
    <location>
        <begin position="104"/>
        <end position="248"/>
    </location>
</feature>
<name>A0A3E4QP64_9ACTN</name>
<dbReference type="Pfam" id="PF19238">
    <property type="entry name" value="Radical_SAM_2"/>
    <property type="match status" value="1"/>
</dbReference>
<dbReference type="InterPro" id="IPR013785">
    <property type="entry name" value="Aldolase_TIM"/>
</dbReference>
<feature type="domain" description="DUF512" evidence="1">
    <location>
        <begin position="252"/>
        <end position="450"/>
    </location>
</feature>
<dbReference type="Pfam" id="PF04459">
    <property type="entry name" value="DUF512"/>
    <property type="match status" value="1"/>
</dbReference>
<proteinExistence type="predicted"/>
<comment type="caution">
    <text evidence="3">The sequence shown here is derived from an EMBL/GenBank/DDBJ whole genome shotgun (WGS) entry which is preliminary data.</text>
</comment>
<dbReference type="InterPro" id="IPR007549">
    <property type="entry name" value="DUF512"/>
</dbReference>
<dbReference type="InterPro" id="IPR036034">
    <property type="entry name" value="PDZ_sf"/>
</dbReference>
<dbReference type="Proteomes" id="UP000260943">
    <property type="component" value="Unassembled WGS sequence"/>
</dbReference>
<dbReference type="SUPFAM" id="SSF50156">
    <property type="entry name" value="PDZ domain-like"/>
    <property type="match status" value="1"/>
</dbReference>
<evidence type="ECO:0000313" key="4">
    <source>
        <dbReference type="Proteomes" id="UP000260943"/>
    </source>
</evidence>
<dbReference type="AlphaFoldDB" id="A0A3E4QP64"/>
<accession>A0A3E4QP64</accession>
<dbReference type="SUPFAM" id="SSF102114">
    <property type="entry name" value="Radical SAM enzymes"/>
    <property type="match status" value="1"/>
</dbReference>
<dbReference type="EMBL" id="QSRJ01000020">
    <property type="protein sequence ID" value="RGL07122.1"/>
    <property type="molecule type" value="Genomic_DNA"/>
</dbReference>
<organism evidence="3 4">
    <name type="scientific">Collinsella tanakaei</name>
    <dbReference type="NCBI Taxonomy" id="626935"/>
    <lineage>
        <taxon>Bacteria</taxon>
        <taxon>Bacillati</taxon>
        <taxon>Actinomycetota</taxon>
        <taxon>Coriobacteriia</taxon>
        <taxon>Coriobacteriales</taxon>
        <taxon>Coriobacteriaceae</taxon>
        <taxon>Collinsella</taxon>
    </lineage>
</organism>
<dbReference type="Gene3D" id="2.30.42.10">
    <property type="match status" value="1"/>
</dbReference>
<evidence type="ECO:0000259" key="1">
    <source>
        <dbReference type="Pfam" id="PF04459"/>
    </source>
</evidence>
<reference evidence="3 4" key="1">
    <citation type="submission" date="2018-08" db="EMBL/GenBank/DDBJ databases">
        <title>A genome reference for cultivated species of the human gut microbiota.</title>
        <authorList>
            <person name="Zou Y."/>
            <person name="Xue W."/>
            <person name="Luo G."/>
        </authorList>
    </citation>
    <scope>NUCLEOTIDE SEQUENCE [LARGE SCALE GENOMIC DNA]</scope>
    <source>
        <strain evidence="3 4">TF08-14</strain>
    </source>
</reference>
<dbReference type="InterPro" id="IPR058240">
    <property type="entry name" value="rSAM_sf"/>
</dbReference>
<sequence length="477" mass="53133">MSDIDVVDLTVPAYASQASNYGSSTRRAQGDGAFHGALVTAVRPDSPAYDAGIEPGMYVSRVNREPLTDMIVWLWEADEDEVELEVFDPSDSTTASCVLERFPGEDWGLTFNDAVFDGMRTCVNACVFCFMTMLPRESRKTLTIRDDDYRLSFLQGNFVTLTNMSDEDVENVISKNLSPMNVSIHAVTPEVRRRLIGRNAVRGMEVLELLMAAGIEIHAQIVLCPGLNDGEELARTLEYCEAHPQVTSLGIVPLGFTKHQSRFTSSYSHDPALARAVVEQVRPYQDRAFERFGRHTFQLSDEFFIAARLDPPPADFYDGYPQFYDGIGMIRSYLDDTDAVLRNPSRMVAVRDILRDRGFELLVLSGEAARPTVARFIEDESLAGKVTDIKNRYFGGNVNVTGLLTAEDILEQLPQDLGGVMLILPEVMFNASGLTLDGYHREQLLQSLEKRGGAVRVAPTTPAELLDFLEEDPLLQH</sequence>
<evidence type="ECO:0000313" key="3">
    <source>
        <dbReference type="EMBL" id="RGL07122.1"/>
    </source>
</evidence>